<feature type="domain" description="Outer membrane protein beta-barrel" evidence="1">
    <location>
        <begin position="25"/>
        <end position="240"/>
    </location>
</feature>
<dbReference type="InterPro" id="IPR025665">
    <property type="entry name" value="Beta-barrel_OMP_2"/>
</dbReference>
<dbReference type="SUPFAM" id="SSF56925">
    <property type="entry name" value="OMPA-like"/>
    <property type="match status" value="1"/>
</dbReference>
<evidence type="ECO:0000313" key="3">
    <source>
        <dbReference type="Proteomes" id="UP000095614"/>
    </source>
</evidence>
<evidence type="ECO:0000313" key="2">
    <source>
        <dbReference type="EMBL" id="CUP11055.1"/>
    </source>
</evidence>
<accession>A0A174KN87</accession>
<sequence>MEYNMIKKILAFIVLVGCMQTALYAQENQNRTLINAALHGWEYEIRAGVSIGGTSPLPLPVEIRSIDAYNPTLAFMLEGNAIKWLGKTKKWGVITGVRLETKNMITKATVKNYGMEIIGNDGNRLKGNWTGGVKTKVRNAYITVPVLGAYKINSRLRAKAGIYVSYLMDEEFSGHVYEGYLREGDSTGEKVNFSDGAIATYDFSDDLRKFAWGVQAGVDWRAFKHLSVFADLTWGLNDIFKKDFNTITFAMYPIYLNVGFGYAF</sequence>
<name>A0A174KN87_BACUN</name>
<proteinExistence type="predicted"/>
<dbReference type="InterPro" id="IPR011250">
    <property type="entry name" value="OMP/PagP_B-barrel"/>
</dbReference>
<evidence type="ECO:0000259" key="1">
    <source>
        <dbReference type="Pfam" id="PF13568"/>
    </source>
</evidence>
<organism evidence="2 3">
    <name type="scientific">Bacteroides uniformis</name>
    <dbReference type="NCBI Taxonomy" id="820"/>
    <lineage>
        <taxon>Bacteria</taxon>
        <taxon>Pseudomonadati</taxon>
        <taxon>Bacteroidota</taxon>
        <taxon>Bacteroidia</taxon>
        <taxon>Bacteroidales</taxon>
        <taxon>Bacteroidaceae</taxon>
        <taxon>Bacteroides</taxon>
    </lineage>
</organism>
<dbReference type="Gene3D" id="2.40.160.20">
    <property type="match status" value="1"/>
</dbReference>
<dbReference type="EMBL" id="CZAF01000007">
    <property type="protein sequence ID" value="CUP11055.1"/>
    <property type="molecule type" value="Genomic_DNA"/>
</dbReference>
<gene>
    <name evidence="2" type="ORF">ERS852462_02631</name>
</gene>
<reference evidence="2 3" key="1">
    <citation type="submission" date="2015-09" db="EMBL/GenBank/DDBJ databases">
        <authorList>
            <consortium name="Pathogen Informatics"/>
        </authorList>
    </citation>
    <scope>NUCLEOTIDE SEQUENCE [LARGE SCALE GENOMIC DNA]</scope>
    <source>
        <strain evidence="2 3">2789STDY5834847</strain>
    </source>
</reference>
<dbReference type="Pfam" id="PF13568">
    <property type="entry name" value="OMP_b-brl_2"/>
    <property type="match status" value="1"/>
</dbReference>
<dbReference type="AlphaFoldDB" id="A0A174KN87"/>
<dbReference type="Proteomes" id="UP000095614">
    <property type="component" value="Unassembled WGS sequence"/>
</dbReference>
<protein>
    <recommendedName>
        <fullName evidence="1">Outer membrane protein beta-barrel domain-containing protein</fullName>
    </recommendedName>
</protein>